<feature type="compositionally biased region" description="Basic and acidic residues" evidence="1">
    <location>
        <begin position="61"/>
        <end position="81"/>
    </location>
</feature>
<feature type="compositionally biased region" description="Basic and acidic residues" evidence="1">
    <location>
        <begin position="111"/>
        <end position="126"/>
    </location>
</feature>
<accession>F4W917</accession>
<organism evidence="3">
    <name type="scientific">Acromyrmex echinatior</name>
    <name type="common">Panamanian leafcutter ant</name>
    <name type="synonym">Acromyrmex octospinosus echinatior</name>
    <dbReference type="NCBI Taxonomy" id="103372"/>
    <lineage>
        <taxon>Eukaryota</taxon>
        <taxon>Metazoa</taxon>
        <taxon>Ecdysozoa</taxon>
        <taxon>Arthropoda</taxon>
        <taxon>Hexapoda</taxon>
        <taxon>Insecta</taxon>
        <taxon>Pterygota</taxon>
        <taxon>Neoptera</taxon>
        <taxon>Endopterygota</taxon>
        <taxon>Hymenoptera</taxon>
        <taxon>Apocrita</taxon>
        <taxon>Aculeata</taxon>
        <taxon>Formicoidea</taxon>
        <taxon>Formicidae</taxon>
        <taxon>Myrmicinae</taxon>
        <taxon>Acromyrmex</taxon>
    </lineage>
</organism>
<feature type="region of interest" description="Disordered" evidence="1">
    <location>
        <begin position="37"/>
        <end position="151"/>
    </location>
</feature>
<protein>
    <submittedName>
        <fullName evidence="2">Uncharacterized protein</fullName>
    </submittedName>
</protein>
<feature type="compositionally biased region" description="Basic and acidic residues" evidence="1">
    <location>
        <begin position="142"/>
        <end position="151"/>
    </location>
</feature>
<evidence type="ECO:0000256" key="1">
    <source>
        <dbReference type="SAM" id="MobiDB-lite"/>
    </source>
</evidence>
<dbReference type="EMBL" id="GL888002">
    <property type="protein sequence ID" value="EGI69199.1"/>
    <property type="molecule type" value="Genomic_DNA"/>
</dbReference>
<evidence type="ECO:0000313" key="3">
    <source>
        <dbReference type="Proteomes" id="UP000007755"/>
    </source>
</evidence>
<gene>
    <name evidence="2" type="ORF">G5I_01963</name>
</gene>
<reference evidence="2" key="1">
    <citation type="submission" date="2011-02" db="EMBL/GenBank/DDBJ databases">
        <title>The genome of the leaf-cutting ant Acromyrmex echinatior suggests key adaptations to social evolution and fungus farming.</title>
        <authorList>
            <person name="Nygaard S."/>
            <person name="Zhang G."/>
        </authorList>
    </citation>
    <scope>NUCLEOTIDE SEQUENCE</scope>
</reference>
<keyword evidence="3" id="KW-1185">Reference proteome</keyword>
<proteinExistence type="predicted"/>
<name>F4W917_ACREC</name>
<dbReference type="AlphaFoldDB" id="F4W917"/>
<dbReference type="Proteomes" id="UP000007755">
    <property type="component" value="Unassembled WGS sequence"/>
</dbReference>
<sequence>MYQNASSPAEKQVSCAADLTLQLKSYRNDWHSRHGIVEGAAGAGTPARRSASPLRGSFRRTGSEREREREREKEGDVRNETEYEETEEKVMVVEEEEEEEEEGRKRGRGNWRGEETGWKRAREQQRKGVIKRRKGGRQARGTGEKESGEMP</sequence>
<dbReference type="InParanoid" id="F4W917"/>
<feature type="compositionally biased region" description="Basic residues" evidence="1">
    <location>
        <begin position="128"/>
        <end position="137"/>
    </location>
</feature>
<evidence type="ECO:0000313" key="2">
    <source>
        <dbReference type="EMBL" id="EGI69199.1"/>
    </source>
</evidence>
<feature type="compositionally biased region" description="Acidic residues" evidence="1">
    <location>
        <begin position="82"/>
        <end position="101"/>
    </location>
</feature>